<keyword evidence="2" id="KW-1185">Reference proteome</keyword>
<proteinExistence type="predicted"/>
<dbReference type="Proteomes" id="UP000814128">
    <property type="component" value="Unassembled WGS sequence"/>
</dbReference>
<name>A0ACB8QWR9_9AGAM</name>
<accession>A0ACB8QWR9</accession>
<reference evidence="1" key="1">
    <citation type="submission" date="2021-02" db="EMBL/GenBank/DDBJ databases">
        <authorList>
            <consortium name="DOE Joint Genome Institute"/>
            <person name="Ahrendt S."/>
            <person name="Looney B.P."/>
            <person name="Miyauchi S."/>
            <person name="Morin E."/>
            <person name="Drula E."/>
            <person name="Courty P.E."/>
            <person name="Chicoki N."/>
            <person name="Fauchery L."/>
            <person name="Kohler A."/>
            <person name="Kuo A."/>
            <person name="Labutti K."/>
            <person name="Pangilinan J."/>
            <person name="Lipzen A."/>
            <person name="Riley R."/>
            <person name="Andreopoulos W."/>
            <person name="He G."/>
            <person name="Johnson J."/>
            <person name="Barry K.W."/>
            <person name="Grigoriev I.V."/>
            <person name="Nagy L."/>
            <person name="Hibbett D."/>
            <person name="Henrissat B."/>
            <person name="Matheny P.B."/>
            <person name="Labbe J."/>
            <person name="Martin F."/>
        </authorList>
    </citation>
    <scope>NUCLEOTIDE SEQUENCE</scope>
    <source>
        <strain evidence="1">EC-137</strain>
    </source>
</reference>
<organism evidence="1 2">
    <name type="scientific">Vararia minispora EC-137</name>
    <dbReference type="NCBI Taxonomy" id="1314806"/>
    <lineage>
        <taxon>Eukaryota</taxon>
        <taxon>Fungi</taxon>
        <taxon>Dikarya</taxon>
        <taxon>Basidiomycota</taxon>
        <taxon>Agaricomycotina</taxon>
        <taxon>Agaricomycetes</taxon>
        <taxon>Russulales</taxon>
        <taxon>Lachnocladiaceae</taxon>
        <taxon>Vararia</taxon>
    </lineage>
</organism>
<evidence type="ECO:0000313" key="1">
    <source>
        <dbReference type="EMBL" id="KAI0036065.1"/>
    </source>
</evidence>
<dbReference type="EMBL" id="MU273476">
    <property type="protein sequence ID" value="KAI0036065.1"/>
    <property type="molecule type" value="Genomic_DNA"/>
</dbReference>
<evidence type="ECO:0000313" key="2">
    <source>
        <dbReference type="Proteomes" id="UP000814128"/>
    </source>
</evidence>
<protein>
    <submittedName>
        <fullName evidence="1">Uncharacterized protein</fullName>
    </submittedName>
</protein>
<sequence>MLTVGLRLTYDGLRSLVISVADVEKLIDEVYKDIAALHLVPPRKRAVVKPQGMESALDMFWDTPEQSVVYKQLRRCIENLDMDSPEIVQRSITSAQLYELPPDTLTILPNSRCIASAARSSRATTSPSLNGIIVKTAQSPSTPSTPENNATLSSGLSVQPPTAPRSMSLRASGKIPPVKQEDASSLNGNGGSVHRTLASRIQTDPYPPTAIHRPSNASRNKSSSESHSSSSKERSPHASYETRSAPLHESSVSATRSSTFSILGASAAEKRDETVERWPARLTPDPGNSGDARDMHRGRVVPEWRMLDERDGRRRAEAEVEDLRRQVLRLRECEGNREGRERSAGQTDDCSTLTATRQQLVEAGANIEAQQQFCLRAEEARTMLLGHGGCALQGAGTDIVDIVKSIERQFVALGNELAKERALRQAAEDTLHNMTMRNMSTAGGVGLPNGPGGVGVANALGGGTLGVTADGNGLSGNIHGLGSVAAGNVSGNLAGKLASLLQGKEAQLVPGLIQTIIELSAQKAGSSNGMVS</sequence>
<comment type="caution">
    <text evidence="1">The sequence shown here is derived from an EMBL/GenBank/DDBJ whole genome shotgun (WGS) entry which is preliminary data.</text>
</comment>
<gene>
    <name evidence="1" type="ORF">K488DRAFT_82502</name>
</gene>
<reference evidence="1" key="2">
    <citation type="journal article" date="2022" name="New Phytol.">
        <title>Evolutionary transition to the ectomycorrhizal habit in the genomes of a hyperdiverse lineage of mushroom-forming fungi.</title>
        <authorList>
            <person name="Looney B."/>
            <person name="Miyauchi S."/>
            <person name="Morin E."/>
            <person name="Drula E."/>
            <person name="Courty P.E."/>
            <person name="Kohler A."/>
            <person name="Kuo A."/>
            <person name="LaButti K."/>
            <person name="Pangilinan J."/>
            <person name="Lipzen A."/>
            <person name="Riley R."/>
            <person name="Andreopoulos W."/>
            <person name="He G."/>
            <person name="Johnson J."/>
            <person name="Nolan M."/>
            <person name="Tritt A."/>
            <person name="Barry K.W."/>
            <person name="Grigoriev I.V."/>
            <person name="Nagy L.G."/>
            <person name="Hibbett D."/>
            <person name="Henrissat B."/>
            <person name="Matheny P.B."/>
            <person name="Labbe J."/>
            <person name="Martin F.M."/>
        </authorList>
    </citation>
    <scope>NUCLEOTIDE SEQUENCE</scope>
    <source>
        <strain evidence="1">EC-137</strain>
    </source>
</reference>